<dbReference type="OrthoDB" id="3464637at2"/>
<dbReference type="InterPro" id="IPR015943">
    <property type="entry name" value="WD40/YVTN_repeat-like_dom_sf"/>
</dbReference>
<dbReference type="Proteomes" id="UP000189004">
    <property type="component" value="Unassembled WGS sequence"/>
</dbReference>
<sequence length="219" mass="24139">MTPQLTDDGSVVSSLPSPGTYLCGLTWDGERFWHSDQRAGELYALDPDGGGVLERYACPGARADLAHFDGLLSQVGERPKRLLLIDPDTGEIEGRKAVRPSNGRLCGTEAGPEGLWMCLRRPPVVQLRDIATMTVQREFPVEGNPSGLTYARGIVFYSDYEEEVIRGYDVRTERKVFSAPAEGNPTGMAWDGRLLWYCDFPGRAFRAILPEVLRDGSGT</sequence>
<reference evidence="2" key="1">
    <citation type="submission" date="2016-08" db="EMBL/GenBank/DDBJ databases">
        <authorList>
            <person name="Tokovenko B."/>
            <person name="Kalinowski J."/>
        </authorList>
    </citation>
    <scope>NUCLEOTIDE SEQUENCE [LARGE SCALE GENOMIC DNA]</scope>
    <source>
        <strain evidence="2">UTMC102</strain>
    </source>
</reference>
<dbReference type="STRING" id="501010.NOSIN_05545"/>
<evidence type="ECO:0000313" key="1">
    <source>
        <dbReference type="EMBL" id="OOC53339.1"/>
    </source>
</evidence>
<dbReference type="RefSeq" id="WP_077689709.1">
    <property type="nucleotide sequence ID" value="NZ_MCOK01000001.1"/>
</dbReference>
<evidence type="ECO:0000313" key="2">
    <source>
        <dbReference type="Proteomes" id="UP000189004"/>
    </source>
</evidence>
<evidence type="ECO:0008006" key="3">
    <source>
        <dbReference type="Google" id="ProtNLM"/>
    </source>
</evidence>
<comment type="caution">
    <text evidence="1">The sequence shown here is derived from an EMBL/GenBank/DDBJ whole genome shotgun (WGS) entry which is preliminary data.</text>
</comment>
<dbReference type="SUPFAM" id="SSF63825">
    <property type="entry name" value="YWTD domain"/>
    <property type="match status" value="1"/>
</dbReference>
<dbReference type="EMBL" id="MCOK01000001">
    <property type="protein sequence ID" value="OOC53339.1"/>
    <property type="molecule type" value="Genomic_DNA"/>
</dbReference>
<accession>A0A1V3BYL0</accession>
<dbReference type="AlphaFoldDB" id="A0A1V3BYL0"/>
<gene>
    <name evidence="1" type="ORF">NOSIN_05545</name>
</gene>
<keyword evidence="2" id="KW-1185">Reference proteome</keyword>
<proteinExistence type="predicted"/>
<dbReference type="Gene3D" id="2.130.10.10">
    <property type="entry name" value="YVTN repeat-like/Quinoprotein amine dehydrogenase"/>
    <property type="match status" value="1"/>
</dbReference>
<name>A0A1V3BYL0_9ACTN</name>
<organism evidence="1 2">
    <name type="scientific">Nocardiopsis sinuspersici</name>
    <dbReference type="NCBI Taxonomy" id="501010"/>
    <lineage>
        <taxon>Bacteria</taxon>
        <taxon>Bacillati</taxon>
        <taxon>Actinomycetota</taxon>
        <taxon>Actinomycetes</taxon>
        <taxon>Streptosporangiales</taxon>
        <taxon>Nocardiopsidaceae</taxon>
        <taxon>Nocardiopsis</taxon>
    </lineage>
</organism>
<protein>
    <recommendedName>
        <fullName evidence="3">SMP-30/Gluconolactonase/LRE-like region domain-containing protein</fullName>
    </recommendedName>
</protein>